<reference evidence="2 3" key="1">
    <citation type="submission" date="2021-01" db="EMBL/GenBank/DDBJ databases">
        <title>Genome sequence of Shewanella schlegeliana JCM 11561.</title>
        <authorList>
            <person name="Zhang H."/>
            <person name="Li C."/>
        </authorList>
    </citation>
    <scope>NUCLEOTIDE SEQUENCE [LARGE SCALE GENOMIC DNA]</scope>
    <source>
        <strain evidence="2 3">JCM 11561</strain>
    </source>
</reference>
<evidence type="ECO:0000313" key="3">
    <source>
        <dbReference type="Proteomes" id="UP000604898"/>
    </source>
</evidence>
<keyword evidence="3" id="KW-1185">Reference proteome</keyword>
<comment type="caution">
    <text evidence="2">The sequence shown here is derived from an EMBL/GenBank/DDBJ whole genome shotgun (WGS) entry which is preliminary data.</text>
</comment>
<accession>A0ABS1SVN5</accession>
<feature type="region of interest" description="Disordered" evidence="1">
    <location>
        <begin position="37"/>
        <end position="58"/>
    </location>
</feature>
<dbReference type="Proteomes" id="UP000604898">
    <property type="component" value="Unassembled WGS sequence"/>
</dbReference>
<gene>
    <name evidence="2" type="ORF">JMA39_05510</name>
</gene>
<proteinExistence type="predicted"/>
<sequence>MSKNKISIRDSFCSRSSLAKPVNSKLSYKERIALTGRSKQDKGVDFSAPISPSGHIRL</sequence>
<evidence type="ECO:0000256" key="1">
    <source>
        <dbReference type="SAM" id="MobiDB-lite"/>
    </source>
</evidence>
<dbReference type="EMBL" id="JAESVD010000003">
    <property type="protein sequence ID" value="MBL4912596.1"/>
    <property type="molecule type" value="Genomic_DNA"/>
</dbReference>
<evidence type="ECO:0000313" key="2">
    <source>
        <dbReference type="EMBL" id="MBL4912596.1"/>
    </source>
</evidence>
<name>A0ABS1SVN5_9GAMM</name>
<dbReference type="RefSeq" id="WP_202720841.1">
    <property type="nucleotide sequence ID" value="NZ_BPEX01000017.1"/>
</dbReference>
<protein>
    <submittedName>
        <fullName evidence="2">Uncharacterized protein</fullName>
    </submittedName>
</protein>
<organism evidence="2 3">
    <name type="scientific">Shewanella schlegeliana</name>
    <dbReference type="NCBI Taxonomy" id="190308"/>
    <lineage>
        <taxon>Bacteria</taxon>
        <taxon>Pseudomonadati</taxon>
        <taxon>Pseudomonadota</taxon>
        <taxon>Gammaproteobacteria</taxon>
        <taxon>Alteromonadales</taxon>
        <taxon>Shewanellaceae</taxon>
        <taxon>Shewanella</taxon>
    </lineage>
</organism>